<feature type="region of interest" description="Disordered" evidence="1">
    <location>
        <begin position="14"/>
        <end position="46"/>
    </location>
</feature>
<gene>
    <name evidence="2" type="ORF">HM1_2034</name>
</gene>
<sequence length="46" mass="5256">MRCRLFNHLYTNQKTEKGQSEEKDGFIRQKANRQKANKADGSSAIG</sequence>
<feature type="compositionally biased region" description="Basic and acidic residues" evidence="1">
    <location>
        <begin position="14"/>
        <end position="27"/>
    </location>
</feature>
<protein>
    <submittedName>
        <fullName evidence="2">Uncharacterized protein</fullName>
    </submittedName>
</protein>
<evidence type="ECO:0000256" key="1">
    <source>
        <dbReference type="SAM" id="MobiDB-lite"/>
    </source>
</evidence>
<name>B0TG95_HELMI</name>
<organism evidence="2 3">
    <name type="scientific">Heliobacterium modesticaldum (strain ATCC 51547 / Ice1)</name>
    <dbReference type="NCBI Taxonomy" id="498761"/>
    <lineage>
        <taxon>Bacteria</taxon>
        <taxon>Bacillati</taxon>
        <taxon>Bacillota</taxon>
        <taxon>Clostridia</taxon>
        <taxon>Eubacteriales</taxon>
        <taxon>Heliobacteriaceae</taxon>
        <taxon>Heliomicrobium</taxon>
    </lineage>
</organism>
<dbReference type="STRING" id="498761.HM1_2034"/>
<evidence type="ECO:0000313" key="3">
    <source>
        <dbReference type="Proteomes" id="UP000008550"/>
    </source>
</evidence>
<dbReference type="Proteomes" id="UP000008550">
    <property type="component" value="Chromosome"/>
</dbReference>
<accession>B0TG95</accession>
<dbReference type="KEGG" id="hmo:HM1_2034"/>
<dbReference type="HOGENOM" id="CLU_3184461_0_0_9"/>
<evidence type="ECO:0000313" key="2">
    <source>
        <dbReference type="EMBL" id="ABZ84591.1"/>
    </source>
</evidence>
<keyword evidence="3" id="KW-1185">Reference proteome</keyword>
<dbReference type="AlphaFoldDB" id="B0TG95"/>
<dbReference type="EMBL" id="CP000930">
    <property type="protein sequence ID" value="ABZ84591.1"/>
    <property type="molecule type" value="Genomic_DNA"/>
</dbReference>
<proteinExistence type="predicted"/>
<reference evidence="2 3" key="1">
    <citation type="journal article" date="2008" name="J. Bacteriol.">
        <title>The genome of Heliobacterium modesticaldum, a phototrophic representative of the Firmicutes containing the simplest photosynthetic apparatus.</title>
        <authorList>
            <person name="Sattley W.M."/>
            <person name="Madigan M.T."/>
            <person name="Swingley W.D."/>
            <person name="Cheung P.C."/>
            <person name="Clocksin K.M."/>
            <person name="Conrad A.L."/>
            <person name="Dejesa L.C."/>
            <person name="Honchak B.M."/>
            <person name="Jung D.O."/>
            <person name="Karbach L.E."/>
            <person name="Kurdoglu A."/>
            <person name="Lahiri S."/>
            <person name="Mastrian S.D."/>
            <person name="Page L.E."/>
            <person name="Taylor H.L."/>
            <person name="Wang Z.T."/>
            <person name="Raymond J."/>
            <person name="Chen M."/>
            <person name="Blankenship R.E."/>
            <person name="Touchman J.W."/>
        </authorList>
    </citation>
    <scope>NUCLEOTIDE SEQUENCE [LARGE SCALE GENOMIC DNA]</scope>
    <source>
        <strain evidence="3">ATCC 51547 / Ice1</strain>
    </source>
</reference>